<dbReference type="AlphaFoldDB" id="A0A4Z2FG13"/>
<comment type="caution">
    <text evidence="2">The sequence shown here is derived from an EMBL/GenBank/DDBJ whole genome shotgun (WGS) entry which is preliminary data.</text>
</comment>
<gene>
    <name evidence="2" type="ORF">EYF80_050011</name>
</gene>
<evidence type="ECO:0000313" key="3">
    <source>
        <dbReference type="Proteomes" id="UP000314294"/>
    </source>
</evidence>
<sequence length="79" mass="8883">MRRQQKSRSDGVSPELNEAARSPGLVSSDGERRQLFRIIRADSPASSRPPCRLSSARWGGVRSSPRLHSERTRREALLI</sequence>
<feature type="region of interest" description="Disordered" evidence="1">
    <location>
        <begin position="1"/>
        <end position="79"/>
    </location>
</feature>
<reference evidence="2 3" key="1">
    <citation type="submission" date="2019-03" db="EMBL/GenBank/DDBJ databases">
        <title>First draft genome of Liparis tanakae, snailfish: a comprehensive survey of snailfish specific genes.</title>
        <authorList>
            <person name="Kim W."/>
            <person name="Song I."/>
            <person name="Jeong J.-H."/>
            <person name="Kim D."/>
            <person name="Kim S."/>
            <person name="Ryu S."/>
            <person name="Song J.Y."/>
            <person name="Lee S.K."/>
        </authorList>
    </citation>
    <scope>NUCLEOTIDE SEQUENCE [LARGE SCALE GENOMIC DNA]</scope>
    <source>
        <tissue evidence="2">Muscle</tissue>
    </source>
</reference>
<proteinExistence type="predicted"/>
<name>A0A4Z2FG13_9TELE</name>
<evidence type="ECO:0000313" key="2">
    <source>
        <dbReference type="EMBL" id="TNN39830.1"/>
    </source>
</evidence>
<keyword evidence="3" id="KW-1185">Reference proteome</keyword>
<accession>A0A4Z2FG13</accession>
<organism evidence="2 3">
    <name type="scientific">Liparis tanakae</name>
    <name type="common">Tanaka's snailfish</name>
    <dbReference type="NCBI Taxonomy" id="230148"/>
    <lineage>
        <taxon>Eukaryota</taxon>
        <taxon>Metazoa</taxon>
        <taxon>Chordata</taxon>
        <taxon>Craniata</taxon>
        <taxon>Vertebrata</taxon>
        <taxon>Euteleostomi</taxon>
        <taxon>Actinopterygii</taxon>
        <taxon>Neopterygii</taxon>
        <taxon>Teleostei</taxon>
        <taxon>Neoteleostei</taxon>
        <taxon>Acanthomorphata</taxon>
        <taxon>Eupercaria</taxon>
        <taxon>Perciformes</taxon>
        <taxon>Cottioidei</taxon>
        <taxon>Cottales</taxon>
        <taxon>Liparidae</taxon>
        <taxon>Liparis</taxon>
    </lineage>
</organism>
<dbReference type="Proteomes" id="UP000314294">
    <property type="component" value="Unassembled WGS sequence"/>
</dbReference>
<dbReference type="EMBL" id="SRLO01001244">
    <property type="protein sequence ID" value="TNN39830.1"/>
    <property type="molecule type" value="Genomic_DNA"/>
</dbReference>
<feature type="compositionally biased region" description="Basic and acidic residues" evidence="1">
    <location>
        <begin position="67"/>
        <end position="79"/>
    </location>
</feature>
<protein>
    <submittedName>
        <fullName evidence="2">Uncharacterized protein</fullName>
    </submittedName>
</protein>
<evidence type="ECO:0000256" key="1">
    <source>
        <dbReference type="SAM" id="MobiDB-lite"/>
    </source>
</evidence>